<dbReference type="GO" id="GO:0005737">
    <property type="term" value="C:cytoplasm"/>
    <property type="evidence" value="ECO:0007669"/>
    <property type="project" value="TreeGrafter"/>
</dbReference>
<dbReference type="EMBL" id="FRBT01000005">
    <property type="protein sequence ID" value="SHM32045.1"/>
    <property type="molecule type" value="Genomic_DNA"/>
</dbReference>
<reference evidence="2" key="1">
    <citation type="submission" date="2016-11" db="EMBL/GenBank/DDBJ databases">
        <authorList>
            <person name="Varghese N."/>
            <person name="Submissions S."/>
        </authorList>
    </citation>
    <scope>NUCLEOTIDE SEQUENCE [LARGE SCALE GENOMIC DNA]</scope>
    <source>
        <strain evidence="2">DSM 24724</strain>
    </source>
</reference>
<dbReference type="OrthoDB" id="56744at2"/>
<evidence type="ECO:0000313" key="1">
    <source>
        <dbReference type="EMBL" id="SHM32045.1"/>
    </source>
</evidence>
<sequence length="456" mass="52531">MEENKHYAFSEEEWTNCIKVLTALKETPFENPNNDLFAGLITKIHKNAKKNIRSTSYTSKKKEDREITLNAELVAKALNGETLFAEKENPDDQQFTELNLPKNCYACNKPYKLAHSFYTRLCPECAEENYEKRFQNTELKGRKVILTGGRVKVGFATALRLLRNNASVVLTTRFPALALEQFRQENDFKEWEQNLIIYGLDLRNLNAINEFIAFYKSKFETLDILINNAAQTIKYPDEYYIPLIQKEEKLLLEFKSNTRLIANETSVTKEVKALEYGNEEKTELKLTRFGQPVDNREKTSWNSTLEEISMYELVEVNLINQMAPYFLIKELKPLFLNSEFEECFIVNVTSSEGIFSYTNKTIFHPHTNMTKAALNMMTLTSAREFAADSIFMTSVDVGWISTGAKESLRKKQFEEGYIPPLDAVDGASRIFDPIVQGIKGKSIFGVLLKNYRISPW</sequence>
<dbReference type="CDD" id="cd05233">
    <property type="entry name" value="SDR_c"/>
    <property type="match status" value="1"/>
</dbReference>
<dbReference type="PANTHER" id="PTHR43544:SF2">
    <property type="entry name" value="OXIDOREDUCTASE"/>
    <property type="match status" value="1"/>
</dbReference>
<organism evidence="1 2">
    <name type="scientific">Flavobacterium chilense</name>
    <dbReference type="NCBI Taxonomy" id="946677"/>
    <lineage>
        <taxon>Bacteria</taxon>
        <taxon>Pseudomonadati</taxon>
        <taxon>Bacteroidota</taxon>
        <taxon>Flavobacteriia</taxon>
        <taxon>Flavobacteriales</taxon>
        <taxon>Flavobacteriaceae</taxon>
        <taxon>Flavobacterium</taxon>
    </lineage>
</organism>
<dbReference type="PRINTS" id="PR00081">
    <property type="entry name" value="GDHRDH"/>
</dbReference>
<dbReference type="PANTHER" id="PTHR43544">
    <property type="entry name" value="SHORT-CHAIN DEHYDROGENASE/REDUCTASE"/>
    <property type="match status" value="1"/>
</dbReference>
<gene>
    <name evidence="1" type="ORF">SAMN05444484_105129</name>
</gene>
<dbReference type="RefSeq" id="WP_068842865.1">
    <property type="nucleotide sequence ID" value="NZ_FRBT01000005.1"/>
</dbReference>
<dbReference type="SUPFAM" id="SSF51735">
    <property type="entry name" value="NAD(P)-binding Rossmann-fold domains"/>
    <property type="match status" value="1"/>
</dbReference>
<dbReference type="InterPro" id="IPR002347">
    <property type="entry name" value="SDR_fam"/>
</dbReference>
<dbReference type="Proteomes" id="UP000184028">
    <property type="component" value="Unassembled WGS sequence"/>
</dbReference>
<proteinExistence type="predicted"/>
<dbReference type="AlphaFoldDB" id="A0A1M7HU93"/>
<dbReference type="InterPro" id="IPR036291">
    <property type="entry name" value="NAD(P)-bd_dom_sf"/>
</dbReference>
<name>A0A1M7HU93_9FLAO</name>
<dbReference type="Pfam" id="PF00106">
    <property type="entry name" value="adh_short"/>
    <property type="match status" value="1"/>
</dbReference>
<evidence type="ECO:0000313" key="2">
    <source>
        <dbReference type="Proteomes" id="UP000184028"/>
    </source>
</evidence>
<dbReference type="Gene3D" id="3.40.50.720">
    <property type="entry name" value="NAD(P)-binding Rossmann-like Domain"/>
    <property type="match status" value="1"/>
</dbReference>
<keyword evidence="2" id="KW-1185">Reference proteome</keyword>
<protein>
    <submittedName>
        <fullName evidence="1">Short chain dehydrogenase</fullName>
    </submittedName>
</protein>
<accession>A0A1M7HU93</accession>
<dbReference type="InterPro" id="IPR051468">
    <property type="entry name" value="Fungal_SecMetab_SDRs"/>
</dbReference>
<dbReference type="GO" id="GO:0016491">
    <property type="term" value="F:oxidoreductase activity"/>
    <property type="evidence" value="ECO:0007669"/>
    <property type="project" value="TreeGrafter"/>
</dbReference>
<dbReference type="STRING" id="946677.SAMN05444484_105129"/>